<evidence type="ECO:0000313" key="3">
    <source>
        <dbReference type="Proteomes" id="UP001164743"/>
    </source>
</evidence>
<proteinExistence type="predicted"/>
<gene>
    <name evidence="2" type="ORF">PtA15_6A68</name>
</gene>
<protein>
    <submittedName>
        <fullName evidence="2">Uncharacterized protein</fullName>
    </submittedName>
</protein>
<name>A0ABY7CL62_9BASI</name>
<dbReference type="EMBL" id="CP110426">
    <property type="protein sequence ID" value="WAQ85440.1"/>
    <property type="molecule type" value="Genomic_DNA"/>
</dbReference>
<dbReference type="RefSeq" id="XP_053020995.1">
    <property type="nucleotide sequence ID" value="XM_053170421.1"/>
</dbReference>
<reference evidence="2" key="1">
    <citation type="submission" date="2022-10" db="EMBL/GenBank/DDBJ databases">
        <title>Puccinia triticina Genome sequencing and assembly.</title>
        <authorList>
            <person name="Li C."/>
        </authorList>
    </citation>
    <scope>NUCLEOTIDE SEQUENCE</scope>
    <source>
        <strain evidence="2">Pt15</strain>
    </source>
</reference>
<feature type="region of interest" description="Disordered" evidence="1">
    <location>
        <begin position="1"/>
        <end position="26"/>
    </location>
</feature>
<sequence length="117" mass="12737">MHPPDPTTGLHPAGCSSPARQQLEPDSHWIPAHNVFAARAAPLLLPALDRLIIRHTDPATTGRLSDPSAHPPLSPHELKTWLKFAQSKQPPRSLKAWMMAGDDQSPKTPTTAVLIQP</sequence>
<dbReference type="GeneID" id="77811305"/>
<dbReference type="Proteomes" id="UP001164743">
    <property type="component" value="Chromosome 6A"/>
</dbReference>
<keyword evidence="3" id="KW-1185">Reference proteome</keyword>
<evidence type="ECO:0000313" key="2">
    <source>
        <dbReference type="EMBL" id="WAQ85440.1"/>
    </source>
</evidence>
<evidence type="ECO:0000256" key="1">
    <source>
        <dbReference type="SAM" id="MobiDB-lite"/>
    </source>
</evidence>
<organism evidence="2 3">
    <name type="scientific">Puccinia triticina</name>
    <dbReference type="NCBI Taxonomy" id="208348"/>
    <lineage>
        <taxon>Eukaryota</taxon>
        <taxon>Fungi</taxon>
        <taxon>Dikarya</taxon>
        <taxon>Basidiomycota</taxon>
        <taxon>Pucciniomycotina</taxon>
        <taxon>Pucciniomycetes</taxon>
        <taxon>Pucciniales</taxon>
        <taxon>Pucciniaceae</taxon>
        <taxon>Puccinia</taxon>
    </lineage>
</organism>
<accession>A0ABY7CL62</accession>